<dbReference type="InterPro" id="IPR000719">
    <property type="entry name" value="Prot_kinase_dom"/>
</dbReference>
<dbReference type="EMBL" id="CZDF01000154">
    <property type="protein sequence ID" value="CUR32733.1"/>
    <property type="molecule type" value="Genomic_DNA"/>
</dbReference>
<dbReference type="GO" id="GO:0004672">
    <property type="term" value="F:protein kinase activity"/>
    <property type="evidence" value="ECO:0007669"/>
    <property type="project" value="InterPro"/>
</dbReference>
<dbReference type="Pfam" id="PF01590">
    <property type="entry name" value="GAF"/>
    <property type="match status" value="1"/>
</dbReference>
<evidence type="ECO:0000313" key="7">
    <source>
        <dbReference type="Proteomes" id="UP000184315"/>
    </source>
</evidence>
<dbReference type="PROSITE" id="PS50125">
    <property type="entry name" value="GUANYLATE_CYCLASE_2"/>
    <property type="match status" value="1"/>
</dbReference>
<dbReference type="Gene3D" id="3.30.450.40">
    <property type="match status" value="1"/>
</dbReference>
<dbReference type="GO" id="GO:0004016">
    <property type="term" value="F:adenylate cyclase activity"/>
    <property type="evidence" value="ECO:0007669"/>
    <property type="project" value="UniProtKB-ARBA"/>
</dbReference>
<feature type="domain" description="PAS" evidence="3">
    <location>
        <begin position="1687"/>
        <end position="1724"/>
    </location>
</feature>
<dbReference type="GO" id="GO:0005524">
    <property type="term" value="F:ATP binding"/>
    <property type="evidence" value="ECO:0007669"/>
    <property type="project" value="InterPro"/>
</dbReference>
<dbReference type="InterPro" id="IPR029016">
    <property type="entry name" value="GAF-like_dom_sf"/>
</dbReference>
<dbReference type="InterPro" id="IPR003018">
    <property type="entry name" value="GAF"/>
</dbReference>
<dbReference type="Pfam" id="PF00211">
    <property type="entry name" value="Guanylate_cyc"/>
    <property type="match status" value="1"/>
</dbReference>
<dbReference type="Pfam" id="PF13426">
    <property type="entry name" value="PAS_9"/>
    <property type="match status" value="1"/>
</dbReference>
<protein>
    <submittedName>
        <fullName evidence="6">Multi-sensor signal transduction multi-kinase (Modular protein)</fullName>
    </submittedName>
</protein>
<dbReference type="CDD" id="cd14014">
    <property type="entry name" value="STKc_PknB_like"/>
    <property type="match status" value="1"/>
</dbReference>
<dbReference type="InterPro" id="IPR027417">
    <property type="entry name" value="P-loop_NTPase"/>
</dbReference>
<sequence length="2108" mass="239773">MITLPGYQILNPIYNGSRTLVYRGIRLSDGYPVVIKLLRSEYPTVPSLIEFRNQYRIAKALNISGIVPILDLEPYCNGFALIMADQGYISLADYLVQRELTLSELLKIAIEITQILEQLYQHRVIHKDVKLQNILIHPETLKVQLIDFSISIQLNHSHQEVVNSQGLEGTLAYMSPEQTGRTHRGIDYRTDLYSLGVTLYQLLTRKLPFPSSDPLELIHAHLALLPQPLSEIKPTLPIMLNNIILKLMAKNPEERYQTPLGLRYDLENCLEQWEKLGDIPPFPLATIDLNDRFIIPNKFYGREPEIERLNSIVNTAQSEIIVITGQSGIGKSSLVQEFYQTVAYCGTGVLPITHCVTLDSYFITGKFDQFKTNTPFWGWVQGIKQLIQQVLTEPLEQVEAWKKKLLNGLGDQAPVLMAVIPELKVLLNQQSSLTESEVNLDLNQFNRLIQKLIQTFAKPHHPLVIFLDDLQWADVESLRLIQVLMSPEQNIYSTPPTLVLILAYRDDEIGETHPLIKILETLENSGIPLHRIPLNALEDSAINQLIAETLVCSLDRAKPLAELVSQKTQGNPFFVRQFLQTLYTEELIWFNPPQSSLKNRNLFGGWQCNLTQIKTRSINSNILDLILHQLQQLPPDTQEILKIAACLGNQFNAVDLATVTEKTYLETLKALEIALQAQFIVIARDIYPFYSLETEVFSPPHFDPNETLPLLQPGIDKYQFIHDRVQQAAYLLIPTHQRQATHLKIGNSLLNQIKKQYFNQSIKIILHIISTEVLLNIINQLNLGVGLIQDQKERDQLALFNLIAGQKAKIATAYPTAIGHLAIGLGLLVTESWERDYQLTLELYTEAAEIAYLSQDWENLHKWGNIVLENVKIFGHKVRIYELMIQAYRSQNQDHNAVNLALAVCQQLGFTWGDNFSEESWQEFKHNFIKNLGGRTPLALLDLPELSNTNLVNLFRILTSAFPSAYRVIPKQFPFWVLKLVHLSYQQGNTTLSSFVYAVFGFILCTQGEIEFGNQMGELALELSQKQANFAIIIKVKQLVYRFIKPWKTSLKQILSPLKTCYLQAQEAGRIDEAYCLAQAYLEIAYFTGNDVSELELELSRCLNQLQNFKSPSELLIFTTYHQSLQILNGKLEGDTSLNFTGHAENGTIGTTEIGYSSQEIPFELSLNFMVLNYRLDRLQQAKEWSQQAECYLNKDTYFVLQPFFYCYQSLIDLAIYPELSSEDQVKISEKVTQNQEKLKAFSQGTPMNFSHLFYLVEAEFNHIQGDYIKAIEAYEQAIMLAKTYQFIQEEALAEELAAKFYLDWGKEKIARVYLIDAYYSYAHWGAFAKVKDLESRYPQLLNSILAQLVIPTTGTTISNNTTETIISSSHGGSAALDLATVTKASQALSQEIDLEQLLKRLIQVVIENAGAEKCCILLSKSGKLAIEAIASLNPINGGSIEIESLLKSVSVEQSNALPLLILNTVIQTQEFMILADARQESRYRNDPYLIEHQSKSILMTPIQNRGKLIGILYLENNLATAVFTPERLEVLKILFSQAAISIDNAKLYSQVRNNEQQMTQFLEGIPVGVAVLDPTGKPYFTNQKAQQLLKTKVTPGLFCEALSNIYQAYLNWCQQHQFDQLTPYCDLYNPTPDTTFILEVNQGEQTILLENWVTPTYDEEGDLMYAILAFQDITKRQQTELALRQAEEKYRSIFENASEGLFQTTREGHYISANPALAKILGYDSPWDLMSTVRNVEEQIYVDSQRRLDFIQLIDQQGEVSGFEFKAYRKDGSIIWISENARAVFNDKNELLYYEGFVVDITERKTAEEERLQFMAKLSELNHHLDEALDSEFELTDAAARFVPHEFLSFLGYESIVEVQLGAAVQKEMSILFADIRDFTSLSEDMTPEDNFKFINAFLSRMEPAIVENYGFIDKYIGDEIMALFGGSADDAVRAGISMISRLNEYNETRQRPERPPIKIGIGINTGGLMLGIVGGKNRLDSTVISDSVNVASRIENLTKNYGVSLLITHPTFMALENANEYAIRIIDRVKVKGKSDAVTVYEVFDSDLPEIKAGKLRTKTTFEYGLMQYYLERYSEAARLFQECLHHLPMDKVAQIYLERCLSKMF</sequence>
<dbReference type="PROSITE" id="PS50112">
    <property type="entry name" value="PAS"/>
    <property type="match status" value="1"/>
</dbReference>
<evidence type="ECO:0000313" key="6">
    <source>
        <dbReference type="EMBL" id="CUR32733.1"/>
    </source>
</evidence>
<feature type="domain" description="PAC" evidence="4">
    <location>
        <begin position="1762"/>
        <end position="1814"/>
    </location>
</feature>
<keyword evidence="7" id="KW-1185">Reference proteome</keyword>
<feature type="domain" description="PAC" evidence="4">
    <location>
        <begin position="1633"/>
        <end position="1686"/>
    </location>
</feature>
<dbReference type="InterPro" id="IPR035965">
    <property type="entry name" value="PAS-like_dom_sf"/>
</dbReference>
<dbReference type="InterPro" id="IPR011009">
    <property type="entry name" value="Kinase-like_dom_sf"/>
</dbReference>
<dbReference type="SMART" id="SM00091">
    <property type="entry name" value="PAS"/>
    <property type="match status" value="2"/>
</dbReference>
<dbReference type="InterPro" id="IPR001610">
    <property type="entry name" value="PAC"/>
</dbReference>
<feature type="domain" description="Guanylate cyclase" evidence="5">
    <location>
        <begin position="1871"/>
        <end position="1997"/>
    </location>
</feature>
<dbReference type="Pfam" id="PF13191">
    <property type="entry name" value="AAA_16"/>
    <property type="match status" value="1"/>
</dbReference>
<name>A0A1J1LJF1_9CYAN</name>
<dbReference type="SUPFAM" id="SSF55785">
    <property type="entry name" value="PYP-like sensor domain (PAS domain)"/>
    <property type="match status" value="2"/>
</dbReference>
<dbReference type="SUPFAM" id="SSF56112">
    <property type="entry name" value="Protein kinase-like (PK-like)"/>
    <property type="match status" value="1"/>
</dbReference>
<reference evidence="7" key="1">
    <citation type="submission" date="2015-10" db="EMBL/GenBank/DDBJ databases">
        <authorList>
            <person name="Regsiter A."/>
            <person name="william w."/>
        </authorList>
    </citation>
    <scope>NUCLEOTIDE SEQUENCE [LARGE SCALE GENOMIC DNA]</scope>
</reference>
<evidence type="ECO:0000259" key="4">
    <source>
        <dbReference type="PROSITE" id="PS50113"/>
    </source>
</evidence>
<dbReference type="Gene3D" id="3.30.70.1230">
    <property type="entry name" value="Nucleotide cyclase"/>
    <property type="match status" value="1"/>
</dbReference>
<dbReference type="InterPro" id="IPR053159">
    <property type="entry name" value="Hybrid_Histidine_Kinase"/>
</dbReference>
<dbReference type="SMART" id="SM00220">
    <property type="entry name" value="S_TKc"/>
    <property type="match status" value="1"/>
</dbReference>
<gene>
    <name evidence="6" type="ORF">PL9214490280</name>
</gene>
<dbReference type="InterPro" id="IPR000014">
    <property type="entry name" value="PAS"/>
</dbReference>
<dbReference type="PROSITE" id="PS00108">
    <property type="entry name" value="PROTEIN_KINASE_ST"/>
    <property type="match status" value="1"/>
</dbReference>
<dbReference type="Pfam" id="PF00069">
    <property type="entry name" value="Pkinase"/>
    <property type="match status" value="1"/>
</dbReference>
<proteinExistence type="predicted"/>
<dbReference type="InterPro" id="IPR029787">
    <property type="entry name" value="Nucleotide_cyclase"/>
</dbReference>
<dbReference type="OrthoDB" id="573511at2"/>
<keyword evidence="6" id="KW-0418">Kinase</keyword>
<dbReference type="SUPFAM" id="SSF55781">
    <property type="entry name" value="GAF domain-like"/>
    <property type="match status" value="1"/>
</dbReference>
<dbReference type="Gene3D" id="3.40.50.300">
    <property type="entry name" value="P-loop containing nucleotide triphosphate hydrolases"/>
    <property type="match status" value="1"/>
</dbReference>
<dbReference type="SMART" id="SM00065">
    <property type="entry name" value="GAF"/>
    <property type="match status" value="1"/>
</dbReference>
<dbReference type="RefSeq" id="WP_072719432.1">
    <property type="nucleotide sequence ID" value="NZ_LN889801.1"/>
</dbReference>
<dbReference type="NCBIfam" id="TIGR00229">
    <property type="entry name" value="sensory_box"/>
    <property type="match status" value="1"/>
</dbReference>
<keyword evidence="6" id="KW-0808">Transferase</keyword>
<dbReference type="GO" id="GO:0016020">
    <property type="term" value="C:membrane"/>
    <property type="evidence" value="ECO:0007669"/>
    <property type="project" value="UniProtKB-SubCell"/>
</dbReference>
<dbReference type="InterPro" id="IPR000700">
    <property type="entry name" value="PAS-assoc_C"/>
</dbReference>
<dbReference type="SMART" id="SM00044">
    <property type="entry name" value="CYCc"/>
    <property type="match status" value="1"/>
</dbReference>
<dbReference type="SUPFAM" id="SSF48452">
    <property type="entry name" value="TPR-like"/>
    <property type="match status" value="1"/>
</dbReference>
<dbReference type="SUPFAM" id="SSF52540">
    <property type="entry name" value="P-loop containing nucleoside triphosphate hydrolases"/>
    <property type="match status" value="1"/>
</dbReference>
<dbReference type="GO" id="GO:0009190">
    <property type="term" value="P:cyclic nucleotide biosynthetic process"/>
    <property type="evidence" value="ECO:0007669"/>
    <property type="project" value="InterPro"/>
</dbReference>
<evidence type="ECO:0000259" key="3">
    <source>
        <dbReference type="PROSITE" id="PS50112"/>
    </source>
</evidence>
<dbReference type="InterPro" id="IPR011990">
    <property type="entry name" value="TPR-like_helical_dom_sf"/>
</dbReference>
<dbReference type="SUPFAM" id="SSF55073">
    <property type="entry name" value="Nucleotide cyclase"/>
    <property type="match status" value="1"/>
</dbReference>
<evidence type="ECO:0000259" key="2">
    <source>
        <dbReference type="PROSITE" id="PS50011"/>
    </source>
</evidence>
<dbReference type="CDD" id="cd00130">
    <property type="entry name" value="PAS"/>
    <property type="match status" value="1"/>
</dbReference>
<dbReference type="CDD" id="cd07302">
    <property type="entry name" value="CHD"/>
    <property type="match status" value="1"/>
</dbReference>
<dbReference type="PROSITE" id="PS50113">
    <property type="entry name" value="PAC"/>
    <property type="match status" value="2"/>
</dbReference>
<dbReference type="PANTHER" id="PTHR43642:SF1">
    <property type="entry name" value="HYBRID SIGNAL TRANSDUCTION HISTIDINE KINASE G"/>
    <property type="match status" value="1"/>
</dbReference>
<accession>A0A1J1LJF1</accession>
<dbReference type="PROSITE" id="PS50011">
    <property type="entry name" value="PROTEIN_KINASE_DOM"/>
    <property type="match status" value="1"/>
</dbReference>
<organism evidence="6 7">
    <name type="scientific">Planktothrix tepida PCC 9214</name>
    <dbReference type="NCBI Taxonomy" id="671072"/>
    <lineage>
        <taxon>Bacteria</taxon>
        <taxon>Bacillati</taxon>
        <taxon>Cyanobacteriota</taxon>
        <taxon>Cyanophyceae</taxon>
        <taxon>Oscillatoriophycideae</taxon>
        <taxon>Oscillatoriales</taxon>
        <taxon>Microcoleaceae</taxon>
        <taxon>Planktothrix</taxon>
    </lineage>
</organism>
<feature type="domain" description="Protein kinase" evidence="2">
    <location>
        <begin position="7"/>
        <end position="267"/>
    </location>
</feature>
<dbReference type="Gene3D" id="3.30.450.20">
    <property type="entry name" value="PAS domain"/>
    <property type="match status" value="2"/>
</dbReference>
<evidence type="ECO:0000259" key="5">
    <source>
        <dbReference type="PROSITE" id="PS50125"/>
    </source>
</evidence>
<dbReference type="InterPro" id="IPR001054">
    <property type="entry name" value="A/G_cyclase"/>
</dbReference>
<dbReference type="InterPro" id="IPR008271">
    <property type="entry name" value="Ser/Thr_kinase_AS"/>
</dbReference>
<dbReference type="InterPro" id="IPR041664">
    <property type="entry name" value="AAA_16"/>
</dbReference>
<dbReference type="PANTHER" id="PTHR43642">
    <property type="entry name" value="HYBRID SIGNAL TRANSDUCTION HISTIDINE KINASE G"/>
    <property type="match status" value="1"/>
</dbReference>
<dbReference type="STRING" id="671072.PL9214490280"/>
<evidence type="ECO:0000256" key="1">
    <source>
        <dbReference type="ARBA" id="ARBA00004167"/>
    </source>
</evidence>
<dbReference type="Proteomes" id="UP000184315">
    <property type="component" value="Unassembled WGS sequence"/>
</dbReference>
<dbReference type="GO" id="GO:0009882">
    <property type="term" value="F:blue light photoreceptor activity"/>
    <property type="evidence" value="ECO:0007669"/>
    <property type="project" value="UniProtKB-ARBA"/>
</dbReference>
<comment type="subcellular location">
    <subcellularLocation>
        <location evidence="1">Membrane</location>
        <topology evidence="1">Single-pass membrane protein</topology>
    </subcellularLocation>
</comment>
<dbReference type="SMART" id="SM00086">
    <property type="entry name" value="PAC"/>
    <property type="match status" value="2"/>
</dbReference>
<dbReference type="Gene3D" id="1.10.510.10">
    <property type="entry name" value="Transferase(Phosphotransferase) domain 1"/>
    <property type="match status" value="1"/>
</dbReference>